<dbReference type="Pfam" id="PF08982">
    <property type="entry name" value="AtaL"/>
    <property type="match status" value="1"/>
</dbReference>
<protein>
    <recommendedName>
        <fullName evidence="3">DUF1857-domain-containing protein</fullName>
    </recommendedName>
</protein>
<evidence type="ECO:0008006" key="3">
    <source>
        <dbReference type="Google" id="ProtNLM"/>
    </source>
</evidence>
<evidence type="ECO:0000313" key="1">
    <source>
        <dbReference type="EMBL" id="THG95472.1"/>
    </source>
</evidence>
<dbReference type="InterPro" id="IPR023393">
    <property type="entry name" value="START-like_dom_sf"/>
</dbReference>
<proteinExistence type="predicted"/>
<comment type="caution">
    <text evidence="1">The sequence shown here is derived from an EMBL/GenBank/DDBJ whole genome shotgun (WGS) entry which is preliminary data.</text>
</comment>
<keyword evidence="2" id="KW-1185">Reference proteome</keyword>
<sequence length="161" mass="17559">MKFHSAHTAIVNPPSASPVITQEQLWQALQQKARDPLPFVPVIETCEVVKEDTGGLTRVVTFKPGTGPPGKITEVVVFSGQVKADFYMEDIGTSISNIVSLGDGGDTDMYLTFTFTWNFPKIQEGSEEATTKAKQLTEMSKNAAAHTVKQVREMLKDGSLV</sequence>
<name>A0A4V3X9U5_9APHY</name>
<dbReference type="InterPro" id="IPR015075">
    <property type="entry name" value="AtaL"/>
</dbReference>
<dbReference type="EMBL" id="SGPJ01000318">
    <property type="protein sequence ID" value="THG95472.1"/>
    <property type="molecule type" value="Genomic_DNA"/>
</dbReference>
<dbReference type="SUPFAM" id="SSF55961">
    <property type="entry name" value="Bet v1-like"/>
    <property type="match status" value="1"/>
</dbReference>
<accession>A0A4V3X9U5</accession>
<organism evidence="1 2">
    <name type="scientific">Hermanssonia centrifuga</name>
    <dbReference type="NCBI Taxonomy" id="98765"/>
    <lineage>
        <taxon>Eukaryota</taxon>
        <taxon>Fungi</taxon>
        <taxon>Dikarya</taxon>
        <taxon>Basidiomycota</taxon>
        <taxon>Agaricomycotina</taxon>
        <taxon>Agaricomycetes</taxon>
        <taxon>Polyporales</taxon>
        <taxon>Meruliaceae</taxon>
        <taxon>Hermanssonia</taxon>
    </lineage>
</organism>
<dbReference type="Proteomes" id="UP000309038">
    <property type="component" value="Unassembled WGS sequence"/>
</dbReference>
<gene>
    <name evidence="1" type="ORF">EW026_g6187</name>
</gene>
<dbReference type="Gene3D" id="3.30.530.20">
    <property type="match status" value="1"/>
</dbReference>
<dbReference type="AlphaFoldDB" id="A0A4V3X9U5"/>
<evidence type="ECO:0000313" key="2">
    <source>
        <dbReference type="Proteomes" id="UP000309038"/>
    </source>
</evidence>
<reference evidence="1 2" key="1">
    <citation type="submission" date="2019-02" db="EMBL/GenBank/DDBJ databases">
        <title>Genome sequencing of the rare red list fungi Phlebia centrifuga.</title>
        <authorList>
            <person name="Buettner E."/>
            <person name="Kellner H."/>
        </authorList>
    </citation>
    <scope>NUCLEOTIDE SEQUENCE [LARGE SCALE GENOMIC DNA]</scope>
    <source>
        <strain evidence="1 2">DSM 108282</strain>
    </source>
</reference>